<dbReference type="PANTHER" id="PTHR12818">
    <property type="entry name" value="TRNA (ADENINE(37)-N6)-METHYLTRANSFERASE"/>
    <property type="match status" value="1"/>
</dbReference>
<gene>
    <name evidence="4" type="ORF">KTH89_12635</name>
</gene>
<dbReference type="EC" id="2.1.1.-" evidence="4"/>
<dbReference type="EMBL" id="JAHQCW010000020">
    <property type="protein sequence ID" value="MBU9737389.1"/>
    <property type="molecule type" value="Genomic_DNA"/>
</dbReference>
<keyword evidence="4" id="KW-0489">Methyltransferase</keyword>
<dbReference type="AlphaFoldDB" id="A0A949NF93"/>
<dbReference type="InterPro" id="IPR036413">
    <property type="entry name" value="YaeB-like_sf"/>
</dbReference>
<dbReference type="GO" id="GO:0008168">
    <property type="term" value="F:methyltransferase activity"/>
    <property type="evidence" value="ECO:0007669"/>
    <property type="project" value="UniProtKB-KW"/>
</dbReference>
<organism evidence="4 5">
    <name type="scientific">Diplocloster agilis</name>
    <dbReference type="NCBI Taxonomy" id="2850323"/>
    <lineage>
        <taxon>Bacteria</taxon>
        <taxon>Bacillati</taxon>
        <taxon>Bacillota</taxon>
        <taxon>Clostridia</taxon>
        <taxon>Lachnospirales</taxon>
        <taxon>Lachnospiraceae</taxon>
        <taxon>Diplocloster</taxon>
    </lineage>
</organism>
<dbReference type="InterPro" id="IPR040372">
    <property type="entry name" value="YaeB-like"/>
</dbReference>
<keyword evidence="4" id="KW-0808">Transferase</keyword>
<dbReference type="InterPro" id="IPR023370">
    <property type="entry name" value="TrmO-like_N"/>
</dbReference>
<feature type="domain" description="TsaA-like" evidence="3">
    <location>
        <begin position="6"/>
        <end position="130"/>
    </location>
</feature>
<sequence length="158" mass="17897">MKQLYVKPIGETGTDEDGMYIQLKKEYLPGLKGLEGFGAIQVIWWFSDFDKEEYRSVLECPSPYKNGPDSMGIFATRSPIRPNPVAITVSDITGIEWETGKIHLAYIDAHPGTPVLDLKPYTPSMDRIEHPQVPGWCSHWPDSVESSGDFNWEAEFNF</sequence>
<dbReference type="SUPFAM" id="SSF118196">
    <property type="entry name" value="YaeB-like"/>
    <property type="match status" value="1"/>
</dbReference>
<comment type="caution">
    <text evidence="4">The sequence shown here is derived from an EMBL/GenBank/DDBJ whole genome shotgun (WGS) entry which is preliminary data.</text>
</comment>
<comment type="similarity">
    <text evidence="2">Belongs to the tRNA methyltransferase O family.</text>
</comment>
<proteinExistence type="inferred from homology"/>
<dbReference type="InterPro" id="IPR036414">
    <property type="entry name" value="YaeB_N_sf"/>
</dbReference>
<accession>A0A949NF93</accession>
<dbReference type="RefSeq" id="WP_158346020.1">
    <property type="nucleotide sequence ID" value="NZ_JAHQCW010000020.1"/>
</dbReference>
<name>A0A949NF93_9FIRM</name>
<dbReference type="GO" id="GO:0032259">
    <property type="term" value="P:methylation"/>
    <property type="evidence" value="ECO:0007669"/>
    <property type="project" value="UniProtKB-KW"/>
</dbReference>
<reference evidence="4" key="1">
    <citation type="submission" date="2021-06" db="EMBL/GenBank/DDBJ databases">
        <title>Description of novel taxa of the family Lachnospiraceae.</title>
        <authorList>
            <person name="Chaplin A.V."/>
            <person name="Sokolova S.R."/>
            <person name="Pikina A.P."/>
            <person name="Korzhanova M."/>
            <person name="Belova V."/>
            <person name="Korostin D."/>
            <person name="Efimov B.A."/>
        </authorList>
    </citation>
    <scope>NUCLEOTIDE SEQUENCE</scope>
    <source>
        <strain evidence="4">ASD5720</strain>
    </source>
</reference>
<protein>
    <submittedName>
        <fullName evidence="4">SAM-dependent methyltransferase</fullName>
        <ecNumber evidence="4">2.1.1.-</ecNumber>
    </submittedName>
</protein>
<dbReference type="Gene3D" id="2.40.30.70">
    <property type="entry name" value="YaeB-like"/>
    <property type="match status" value="1"/>
</dbReference>
<dbReference type="PROSITE" id="PS51668">
    <property type="entry name" value="TSAA_2"/>
    <property type="match status" value="1"/>
</dbReference>
<keyword evidence="5" id="KW-1185">Reference proteome</keyword>
<evidence type="ECO:0000256" key="1">
    <source>
        <dbReference type="ARBA" id="ARBA00022691"/>
    </source>
</evidence>
<dbReference type="PANTHER" id="PTHR12818:SF0">
    <property type="entry name" value="TRNA (ADENINE(37)-N6)-METHYLTRANSFERASE"/>
    <property type="match status" value="1"/>
</dbReference>
<evidence type="ECO:0000259" key="3">
    <source>
        <dbReference type="PROSITE" id="PS51668"/>
    </source>
</evidence>
<evidence type="ECO:0000256" key="2">
    <source>
        <dbReference type="ARBA" id="ARBA00033753"/>
    </source>
</evidence>
<dbReference type="Proteomes" id="UP000712157">
    <property type="component" value="Unassembled WGS sequence"/>
</dbReference>
<dbReference type="Pfam" id="PF01980">
    <property type="entry name" value="TrmO_N"/>
    <property type="match status" value="1"/>
</dbReference>
<evidence type="ECO:0000313" key="4">
    <source>
        <dbReference type="EMBL" id="MBU9737389.1"/>
    </source>
</evidence>
<keyword evidence="1" id="KW-0949">S-adenosyl-L-methionine</keyword>
<evidence type="ECO:0000313" key="5">
    <source>
        <dbReference type="Proteomes" id="UP000712157"/>
    </source>
</evidence>